<accession>A0AAU9K4D9</accession>
<gene>
    <name evidence="2" type="ORF">BSTOLATCC_MIC51094</name>
</gene>
<feature type="region of interest" description="Disordered" evidence="1">
    <location>
        <begin position="1"/>
        <end position="175"/>
    </location>
</feature>
<dbReference type="AlphaFoldDB" id="A0AAU9K4D9"/>
<evidence type="ECO:0000313" key="2">
    <source>
        <dbReference type="EMBL" id="CAG9330508.1"/>
    </source>
</evidence>
<reference evidence="2" key="1">
    <citation type="submission" date="2021-09" db="EMBL/GenBank/DDBJ databases">
        <authorList>
            <consortium name="AG Swart"/>
            <person name="Singh M."/>
            <person name="Singh A."/>
            <person name="Seah K."/>
            <person name="Emmerich C."/>
        </authorList>
    </citation>
    <scope>NUCLEOTIDE SEQUENCE</scope>
    <source>
        <strain evidence="2">ATCC30299</strain>
    </source>
</reference>
<evidence type="ECO:0000256" key="1">
    <source>
        <dbReference type="SAM" id="MobiDB-lite"/>
    </source>
</evidence>
<evidence type="ECO:0000313" key="3">
    <source>
        <dbReference type="Proteomes" id="UP001162131"/>
    </source>
</evidence>
<feature type="compositionally biased region" description="Acidic residues" evidence="1">
    <location>
        <begin position="67"/>
        <end position="81"/>
    </location>
</feature>
<sequence length="253" mass="30330">MENKRIGDIDRLLQKLKEENNQYRNSKKLQEEIEENKENPDYRQDEEEEEDYLPSRYKREPSYHSESEEEEGEEQDEDQEENSGREDIREAESEDEELSEEEEEDTREKIRKRLEEIRKKKNQLGPPVRVEKAQEAPQRPHTAKPQIYRPQSAKFPKTPSFFATPITTKKKKSDPVALFNQRQREWKSNAFLRSNTLNTREGRKLNLNPPQKDFEVVKASHDYRKNNYVAPHEKRRDDIRNITKMKMLSAHEC</sequence>
<feature type="compositionally biased region" description="Basic and acidic residues" evidence="1">
    <location>
        <begin position="57"/>
        <end position="66"/>
    </location>
</feature>
<feature type="compositionally biased region" description="Basic and acidic residues" evidence="1">
    <location>
        <begin position="82"/>
        <end position="91"/>
    </location>
</feature>
<keyword evidence="3" id="KW-1185">Reference proteome</keyword>
<comment type="caution">
    <text evidence="2">The sequence shown here is derived from an EMBL/GenBank/DDBJ whole genome shotgun (WGS) entry which is preliminary data.</text>
</comment>
<feature type="compositionally biased region" description="Basic and acidic residues" evidence="1">
    <location>
        <begin position="1"/>
        <end position="21"/>
    </location>
</feature>
<name>A0AAU9K4D9_9CILI</name>
<feature type="compositionally biased region" description="Acidic residues" evidence="1">
    <location>
        <begin position="92"/>
        <end position="105"/>
    </location>
</feature>
<proteinExistence type="predicted"/>
<protein>
    <submittedName>
        <fullName evidence="2">Uncharacterized protein</fullName>
    </submittedName>
</protein>
<dbReference type="EMBL" id="CAJZBQ010000051">
    <property type="protein sequence ID" value="CAG9330508.1"/>
    <property type="molecule type" value="Genomic_DNA"/>
</dbReference>
<feature type="compositionally biased region" description="Basic and acidic residues" evidence="1">
    <location>
        <begin position="28"/>
        <end position="43"/>
    </location>
</feature>
<organism evidence="2 3">
    <name type="scientific">Blepharisma stoltei</name>
    <dbReference type="NCBI Taxonomy" id="1481888"/>
    <lineage>
        <taxon>Eukaryota</taxon>
        <taxon>Sar</taxon>
        <taxon>Alveolata</taxon>
        <taxon>Ciliophora</taxon>
        <taxon>Postciliodesmatophora</taxon>
        <taxon>Heterotrichea</taxon>
        <taxon>Heterotrichida</taxon>
        <taxon>Blepharismidae</taxon>
        <taxon>Blepharisma</taxon>
    </lineage>
</organism>
<dbReference type="Proteomes" id="UP001162131">
    <property type="component" value="Unassembled WGS sequence"/>
</dbReference>